<dbReference type="Gene3D" id="1.20.1280.50">
    <property type="match status" value="1"/>
</dbReference>
<dbReference type="Pfam" id="PF08268">
    <property type="entry name" value="FBA_3"/>
    <property type="match status" value="1"/>
</dbReference>
<evidence type="ECO:0000313" key="3">
    <source>
        <dbReference type="Proteomes" id="UP001367508"/>
    </source>
</evidence>
<protein>
    <recommendedName>
        <fullName evidence="1">F-box domain-containing protein</fullName>
    </recommendedName>
</protein>
<dbReference type="EMBL" id="JAYMYQ010000001">
    <property type="protein sequence ID" value="KAK7358300.1"/>
    <property type="molecule type" value="Genomic_DNA"/>
</dbReference>
<dbReference type="Pfam" id="PF12937">
    <property type="entry name" value="F-box-like"/>
    <property type="match status" value="1"/>
</dbReference>
<dbReference type="PROSITE" id="PS50181">
    <property type="entry name" value="FBOX"/>
    <property type="match status" value="1"/>
</dbReference>
<feature type="domain" description="F-box" evidence="1">
    <location>
        <begin position="70"/>
        <end position="116"/>
    </location>
</feature>
<dbReference type="InterPro" id="IPR011043">
    <property type="entry name" value="Gal_Oxase/kelch_b-propeller"/>
</dbReference>
<dbReference type="AlphaFoldDB" id="A0AAN9MP16"/>
<dbReference type="InterPro" id="IPR050796">
    <property type="entry name" value="SCF_F-box_component"/>
</dbReference>
<keyword evidence="3" id="KW-1185">Reference proteome</keyword>
<dbReference type="SUPFAM" id="SSF81383">
    <property type="entry name" value="F-box domain"/>
    <property type="match status" value="1"/>
</dbReference>
<dbReference type="InterPro" id="IPR017451">
    <property type="entry name" value="F-box-assoc_interact_dom"/>
</dbReference>
<name>A0AAN9MP16_CANGL</name>
<dbReference type="NCBIfam" id="TIGR01640">
    <property type="entry name" value="F_box_assoc_1"/>
    <property type="match status" value="1"/>
</dbReference>
<proteinExistence type="predicted"/>
<reference evidence="2 3" key="1">
    <citation type="submission" date="2024-01" db="EMBL/GenBank/DDBJ databases">
        <title>The genomes of 5 underutilized Papilionoideae crops provide insights into root nodulation and disease resistanc.</title>
        <authorList>
            <person name="Jiang F."/>
        </authorList>
    </citation>
    <scope>NUCLEOTIDE SEQUENCE [LARGE SCALE GENOMIC DNA]</scope>
    <source>
        <strain evidence="2">LVBAO_FW01</strain>
        <tissue evidence="2">Leaves</tissue>
    </source>
</reference>
<organism evidence="2 3">
    <name type="scientific">Canavalia gladiata</name>
    <name type="common">Sword bean</name>
    <name type="synonym">Dolichos gladiatus</name>
    <dbReference type="NCBI Taxonomy" id="3824"/>
    <lineage>
        <taxon>Eukaryota</taxon>
        <taxon>Viridiplantae</taxon>
        <taxon>Streptophyta</taxon>
        <taxon>Embryophyta</taxon>
        <taxon>Tracheophyta</taxon>
        <taxon>Spermatophyta</taxon>
        <taxon>Magnoliopsida</taxon>
        <taxon>eudicotyledons</taxon>
        <taxon>Gunneridae</taxon>
        <taxon>Pentapetalae</taxon>
        <taxon>rosids</taxon>
        <taxon>fabids</taxon>
        <taxon>Fabales</taxon>
        <taxon>Fabaceae</taxon>
        <taxon>Papilionoideae</taxon>
        <taxon>50 kb inversion clade</taxon>
        <taxon>NPAAA clade</taxon>
        <taxon>indigoferoid/millettioid clade</taxon>
        <taxon>Phaseoleae</taxon>
        <taxon>Canavalia</taxon>
    </lineage>
</organism>
<dbReference type="PANTHER" id="PTHR31672:SF13">
    <property type="entry name" value="F-BOX PROTEIN CPR30-LIKE"/>
    <property type="match status" value="1"/>
</dbReference>
<evidence type="ECO:0000313" key="2">
    <source>
        <dbReference type="EMBL" id="KAK7358300.1"/>
    </source>
</evidence>
<dbReference type="InterPro" id="IPR001810">
    <property type="entry name" value="F-box_dom"/>
</dbReference>
<evidence type="ECO:0000259" key="1">
    <source>
        <dbReference type="PROSITE" id="PS50181"/>
    </source>
</evidence>
<sequence>MLLQFALNEFSFLHSRSKYSVHHIVTLKVKVNEYCWFISISLDESCQHPFWKKSKEKEHKHKLVQTEEVMEKVRNLPQELLEDILSRLPYKSLMRFKCVCKYWYALFHDPLFLSRHLSNFVKSHNNSANSVLLRLSFPTILGDGLENYKLFSLSGFSAVETLVPKFNMLSTKFQISGHCNGILCLSIDYWPRSKEVLLYNPATREFRCLPDTAIRLKPSALALAVGMGYDPFTDDYKVIRIWKVDAHRNGGVFSTNWVEEYALSADSWTMLHNTNAENFLFGIDCFAMCFRRTYYWWAFSREDKGSVILALDMEDEVFQRVPMPPHVDIIEPDGRSLTVWNDSISLICCAFHGSTPSIDIWVMDGFGAEGSWTRLQTIKHLREEPKPLVFWKGNELLMEMVCGKIKSYNVDTQEFKDVIITEHTVPHSSQAVNYVATTVSLNGGGNYLI</sequence>
<dbReference type="SMART" id="SM00256">
    <property type="entry name" value="FBOX"/>
    <property type="match status" value="1"/>
</dbReference>
<dbReference type="CDD" id="cd22157">
    <property type="entry name" value="F-box_AtFBW1-like"/>
    <property type="match status" value="1"/>
</dbReference>
<dbReference type="Proteomes" id="UP001367508">
    <property type="component" value="Unassembled WGS sequence"/>
</dbReference>
<comment type="caution">
    <text evidence="2">The sequence shown here is derived from an EMBL/GenBank/DDBJ whole genome shotgun (WGS) entry which is preliminary data.</text>
</comment>
<dbReference type="PANTHER" id="PTHR31672">
    <property type="entry name" value="BNACNNG10540D PROTEIN"/>
    <property type="match status" value="1"/>
</dbReference>
<accession>A0AAN9MP16</accession>
<dbReference type="InterPro" id="IPR036047">
    <property type="entry name" value="F-box-like_dom_sf"/>
</dbReference>
<dbReference type="InterPro" id="IPR013187">
    <property type="entry name" value="F-box-assoc_dom_typ3"/>
</dbReference>
<gene>
    <name evidence="2" type="ORF">VNO77_00227</name>
</gene>
<dbReference type="SUPFAM" id="SSF50965">
    <property type="entry name" value="Galactose oxidase, central domain"/>
    <property type="match status" value="1"/>
</dbReference>